<dbReference type="InterPro" id="IPR005282">
    <property type="entry name" value="LC_transporter"/>
</dbReference>
<dbReference type="GO" id="GO:0015184">
    <property type="term" value="F:L-cystine transmembrane transporter activity"/>
    <property type="evidence" value="ECO:0007669"/>
    <property type="project" value="TreeGrafter"/>
</dbReference>
<name>A0A1D2VSG1_9ASCO</name>
<dbReference type="GO" id="GO:0000324">
    <property type="term" value="C:fungal-type vacuole"/>
    <property type="evidence" value="ECO:0007669"/>
    <property type="project" value="TreeGrafter"/>
</dbReference>
<dbReference type="GO" id="GO:0005774">
    <property type="term" value="C:vacuolar membrane"/>
    <property type="evidence" value="ECO:0007669"/>
    <property type="project" value="TreeGrafter"/>
</dbReference>
<keyword evidence="4" id="KW-0677">Repeat</keyword>
<dbReference type="RefSeq" id="XP_020050825.1">
    <property type="nucleotide sequence ID" value="XM_020194364.1"/>
</dbReference>
<evidence type="ECO:0000313" key="8">
    <source>
        <dbReference type="EMBL" id="ODV64518.1"/>
    </source>
</evidence>
<dbReference type="Pfam" id="PF04193">
    <property type="entry name" value="PQ-loop"/>
    <property type="match status" value="2"/>
</dbReference>
<organism evidence="8 9">
    <name type="scientific">Ascoidea rubescens DSM 1968</name>
    <dbReference type="NCBI Taxonomy" id="1344418"/>
    <lineage>
        <taxon>Eukaryota</taxon>
        <taxon>Fungi</taxon>
        <taxon>Dikarya</taxon>
        <taxon>Ascomycota</taxon>
        <taxon>Saccharomycotina</taxon>
        <taxon>Saccharomycetes</taxon>
        <taxon>Ascoideaceae</taxon>
        <taxon>Ascoidea</taxon>
    </lineage>
</organism>
<sequence length="324" mass="37610">MLEDIGDISLYESKLKVLVDLLGWLYVIFWSIAYYPPILLNFKIKSSESLSLDSILLNLTGYHCYFFSVYLLTCNETVKVQYSNFHGINSKPLLNYIDLVYVSHGLLLNYLTFVQVIYYKFQRNRTHYHKNDMKNIKSILLRAHKSTKVIISIIGIFVIVLMNQIFINKSILLISLTTYLTYIKLFLNLIKHIPQIVLNSRKKNMKGFSLIMICLDVSGAICCLSQLTVNNFLSNIKGMHEHDHSLNHSQMEIDFIDIICKNVGKFCLSFIALTVDICYLIQKRMYSQAISNDILEQKLPTITLSDYQVSKHHINMVKKRDLLI</sequence>
<dbReference type="FunCoup" id="A0A1D2VSG1">
    <property type="interactions" value="202"/>
</dbReference>
<dbReference type="Proteomes" id="UP000095038">
    <property type="component" value="Unassembled WGS sequence"/>
</dbReference>
<evidence type="ECO:0000256" key="2">
    <source>
        <dbReference type="ARBA" id="ARBA00022448"/>
    </source>
</evidence>
<evidence type="ECO:0000256" key="4">
    <source>
        <dbReference type="ARBA" id="ARBA00022737"/>
    </source>
</evidence>
<reference evidence="9" key="1">
    <citation type="submission" date="2016-05" db="EMBL/GenBank/DDBJ databases">
        <title>Comparative genomics of biotechnologically important yeasts.</title>
        <authorList>
            <consortium name="DOE Joint Genome Institute"/>
            <person name="Riley R."/>
            <person name="Haridas S."/>
            <person name="Wolfe K.H."/>
            <person name="Lopes M.R."/>
            <person name="Hittinger C.T."/>
            <person name="Goker M."/>
            <person name="Salamov A."/>
            <person name="Wisecaver J."/>
            <person name="Long T.M."/>
            <person name="Aerts A.L."/>
            <person name="Barry K."/>
            <person name="Choi C."/>
            <person name="Clum A."/>
            <person name="Coughlan A.Y."/>
            <person name="Deshpande S."/>
            <person name="Douglass A.P."/>
            <person name="Hanson S.J."/>
            <person name="Klenk H.-P."/>
            <person name="Labutti K."/>
            <person name="Lapidus A."/>
            <person name="Lindquist E."/>
            <person name="Lipzen A."/>
            <person name="Meier-Kolthoff J.P."/>
            <person name="Ohm R.A."/>
            <person name="Otillar R.P."/>
            <person name="Pangilinan J."/>
            <person name="Peng Y."/>
            <person name="Rokas A."/>
            <person name="Rosa C.A."/>
            <person name="Scheuner C."/>
            <person name="Sibirny A.A."/>
            <person name="Slot J.C."/>
            <person name="Stielow J.B."/>
            <person name="Sun H."/>
            <person name="Kurtzman C.P."/>
            <person name="Blackwell M."/>
            <person name="Grigoriev I.V."/>
            <person name="Jeffries T.W."/>
        </authorList>
    </citation>
    <scope>NUCLEOTIDE SEQUENCE [LARGE SCALE GENOMIC DNA]</scope>
    <source>
        <strain evidence="9">DSM 1968</strain>
    </source>
</reference>
<keyword evidence="6 7" id="KW-0472">Membrane</keyword>
<dbReference type="AlphaFoldDB" id="A0A1D2VSG1"/>
<feature type="transmembrane region" description="Helical" evidence="7">
    <location>
        <begin position="54"/>
        <end position="73"/>
    </location>
</feature>
<feature type="transmembrane region" description="Helical" evidence="7">
    <location>
        <begin position="93"/>
        <end position="118"/>
    </location>
</feature>
<dbReference type="InParanoid" id="A0A1D2VSG1"/>
<accession>A0A1D2VSG1</accession>
<dbReference type="PANTHER" id="PTHR13131">
    <property type="entry name" value="CYSTINOSIN"/>
    <property type="match status" value="1"/>
</dbReference>
<feature type="transmembrane region" description="Helical" evidence="7">
    <location>
        <begin position="139"/>
        <end position="160"/>
    </location>
</feature>
<evidence type="ECO:0000256" key="5">
    <source>
        <dbReference type="ARBA" id="ARBA00022989"/>
    </source>
</evidence>
<protein>
    <submittedName>
        <fullName evidence="8">PQ-loop-domain-containing protein</fullName>
    </submittedName>
</protein>
<dbReference type="PANTHER" id="PTHR13131:SF5">
    <property type="entry name" value="CYSTINOSIN"/>
    <property type="match status" value="1"/>
</dbReference>
<keyword evidence="3 7" id="KW-0812">Transmembrane</keyword>
<evidence type="ECO:0000256" key="3">
    <source>
        <dbReference type="ARBA" id="ARBA00022692"/>
    </source>
</evidence>
<dbReference type="Gene3D" id="1.20.1280.290">
    <property type="match status" value="2"/>
</dbReference>
<dbReference type="OrthoDB" id="75720at2759"/>
<evidence type="ECO:0000256" key="6">
    <source>
        <dbReference type="ARBA" id="ARBA00023136"/>
    </source>
</evidence>
<dbReference type="SMART" id="SM00679">
    <property type="entry name" value="CTNS"/>
    <property type="match status" value="2"/>
</dbReference>
<feature type="transmembrane region" description="Helical" evidence="7">
    <location>
        <begin position="21"/>
        <end position="42"/>
    </location>
</feature>
<dbReference type="EMBL" id="KV454475">
    <property type="protein sequence ID" value="ODV64518.1"/>
    <property type="molecule type" value="Genomic_DNA"/>
</dbReference>
<evidence type="ECO:0000256" key="1">
    <source>
        <dbReference type="ARBA" id="ARBA00004127"/>
    </source>
</evidence>
<dbReference type="InterPro" id="IPR006603">
    <property type="entry name" value="PQ-loop_rpt"/>
</dbReference>
<dbReference type="GO" id="GO:0012505">
    <property type="term" value="C:endomembrane system"/>
    <property type="evidence" value="ECO:0007669"/>
    <property type="project" value="UniProtKB-SubCell"/>
</dbReference>
<keyword evidence="5 7" id="KW-1133">Transmembrane helix</keyword>
<comment type="subcellular location">
    <subcellularLocation>
        <location evidence="1">Endomembrane system</location>
        <topology evidence="1">Multi-pass membrane protein</topology>
    </subcellularLocation>
</comment>
<dbReference type="STRING" id="1344418.A0A1D2VSG1"/>
<keyword evidence="2" id="KW-0813">Transport</keyword>
<gene>
    <name evidence="8" type="ORF">ASCRUDRAFT_79331</name>
</gene>
<evidence type="ECO:0000313" key="9">
    <source>
        <dbReference type="Proteomes" id="UP000095038"/>
    </source>
</evidence>
<feature type="transmembrane region" description="Helical" evidence="7">
    <location>
        <begin position="166"/>
        <end position="187"/>
    </location>
</feature>
<proteinExistence type="predicted"/>
<feature type="transmembrane region" description="Helical" evidence="7">
    <location>
        <begin position="208"/>
        <end position="229"/>
    </location>
</feature>
<keyword evidence="9" id="KW-1185">Reference proteome</keyword>
<evidence type="ECO:0000256" key="7">
    <source>
        <dbReference type="SAM" id="Phobius"/>
    </source>
</evidence>
<dbReference type="GeneID" id="30968000"/>